<dbReference type="Gene3D" id="2.30.30.40">
    <property type="entry name" value="SH3 Domains"/>
    <property type="match status" value="1"/>
</dbReference>
<keyword evidence="1 2" id="KW-0728">SH3 domain</keyword>
<feature type="compositionally biased region" description="Low complexity" evidence="3">
    <location>
        <begin position="15"/>
        <end position="42"/>
    </location>
</feature>
<feature type="compositionally biased region" description="Low complexity" evidence="3">
    <location>
        <begin position="143"/>
        <end position="168"/>
    </location>
</feature>
<dbReference type="EMBL" id="BTCM01000001">
    <property type="protein sequence ID" value="GMK54620.1"/>
    <property type="molecule type" value="Genomic_DNA"/>
</dbReference>
<evidence type="ECO:0000259" key="4">
    <source>
        <dbReference type="PROSITE" id="PS50002"/>
    </source>
</evidence>
<feature type="compositionally biased region" description="Polar residues" evidence="3">
    <location>
        <begin position="550"/>
        <end position="560"/>
    </location>
</feature>
<evidence type="ECO:0000313" key="6">
    <source>
        <dbReference type="Proteomes" id="UP001222932"/>
    </source>
</evidence>
<dbReference type="PROSITE" id="PS50002">
    <property type="entry name" value="SH3"/>
    <property type="match status" value="1"/>
</dbReference>
<feature type="region of interest" description="Disordered" evidence="3">
    <location>
        <begin position="98"/>
        <end position="292"/>
    </location>
</feature>
<organism evidence="5 6">
    <name type="scientific">Cutaneotrichosporon spelunceum</name>
    <dbReference type="NCBI Taxonomy" id="1672016"/>
    <lineage>
        <taxon>Eukaryota</taxon>
        <taxon>Fungi</taxon>
        <taxon>Dikarya</taxon>
        <taxon>Basidiomycota</taxon>
        <taxon>Agaricomycotina</taxon>
        <taxon>Tremellomycetes</taxon>
        <taxon>Trichosporonales</taxon>
        <taxon>Trichosporonaceae</taxon>
        <taxon>Cutaneotrichosporon</taxon>
    </lineage>
</organism>
<dbReference type="SMART" id="SM00326">
    <property type="entry name" value="SH3"/>
    <property type="match status" value="1"/>
</dbReference>
<keyword evidence="6" id="KW-1185">Reference proteome</keyword>
<name>A0AAD3Y927_9TREE</name>
<accession>A0AAD3Y927</accession>
<feature type="compositionally biased region" description="Polar residues" evidence="3">
    <location>
        <begin position="261"/>
        <end position="271"/>
    </location>
</feature>
<evidence type="ECO:0000256" key="2">
    <source>
        <dbReference type="PROSITE-ProRule" id="PRU00192"/>
    </source>
</evidence>
<evidence type="ECO:0000313" key="5">
    <source>
        <dbReference type="EMBL" id="GMK54620.1"/>
    </source>
</evidence>
<proteinExistence type="predicted"/>
<feature type="region of interest" description="Disordered" evidence="3">
    <location>
        <begin position="1"/>
        <end position="51"/>
    </location>
</feature>
<reference evidence="5" key="1">
    <citation type="journal article" date="2023" name="BMC Genomics">
        <title>Chromosome-level genome assemblies of Cutaneotrichosporon spp. (Trichosporonales, Basidiomycota) reveal imbalanced evolution between nucleotide sequences and chromosome synteny.</title>
        <authorList>
            <person name="Kobayashi Y."/>
            <person name="Kayamori A."/>
            <person name="Aoki K."/>
            <person name="Shiwa Y."/>
            <person name="Matsutani M."/>
            <person name="Fujita N."/>
            <person name="Sugita T."/>
            <person name="Iwasaki W."/>
            <person name="Tanaka N."/>
            <person name="Takashima M."/>
        </authorList>
    </citation>
    <scope>NUCLEOTIDE SEQUENCE</scope>
    <source>
        <strain evidence="5">HIS016</strain>
    </source>
</reference>
<sequence length="578" mass="60407">MSTDPDPVAEPGRAPTRTLPPTQPLTTVPPHAQALASEQAAAPEGPSGAKAVTSLTAQIAPLRLAGTRSPNLVPIADVSREATMIELADDLPIQNHSEAVAQPIPAPNPMPAAQLVTEPAPGSSAPLGSPVNMTHMRSRSPHSPHSPSSPQFTTSSPGSSRARGRPASQLVVSIGAAMSVKPRSNSSLTSTRPAPPSPATSRPQSQVLEFNPRDLPLSGCGSPISPPLIARSSPSPVGRDRAASTSSAMSQGRRMRPRSMLGTSVLSANEGTSTSDPTTPCTPPTAVLSRRGGSFDARASGFDMSAAVEEVKDEQGETGLSGSSEGPSPPPSAPASAATPGSPTRGSTLAHLAVSLVRRVVVRDFAFTQDDERFLGLGAQRPKSNWGEGEPEPEPSPVKQQHTFGMIGHWGNLLRRETDPVEPDVVDVGSLGNLTSDIGYWSDDCDDADDGDHDFGYDLDDEEPDGLYRAAFPFEPEGVNEMAVDVGDLLDVRGRGGGGDGWVVATRLDTGAEGLVPEGYLERAPEDEYPAEWEVVRDVRAKLAAACAESSETGSLSESPESTDEEERLRQKILGSGH</sequence>
<feature type="region of interest" description="Disordered" evidence="3">
    <location>
        <begin position="310"/>
        <end position="346"/>
    </location>
</feature>
<feature type="compositionally biased region" description="Low complexity" evidence="3">
    <location>
        <begin position="317"/>
        <end position="326"/>
    </location>
</feature>
<feature type="compositionally biased region" description="Low complexity" evidence="3">
    <location>
        <begin position="119"/>
        <end position="130"/>
    </location>
</feature>
<gene>
    <name evidence="5" type="ORF">CspeluHIS016_0112060</name>
</gene>
<comment type="caution">
    <text evidence="5">The sequence shown here is derived from an EMBL/GenBank/DDBJ whole genome shotgun (WGS) entry which is preliminary data.</text>
</comment>
<evidence type="ECO:0000256" key="1">
    <source>
        <dbReference type="ARBA" id="ARBA00022443"/>
    </source>
</evidence>
<protein>
    <recommendedName>
        <fullName evidence="4">SH3 domain-containing protein</fullName>
    </recommendedName>
</protein>
<feature type="compositionally biased region" description="Low complexity" evidence="3">
    <location>
        <begin position="334"/>
        <end position="344"/>
    </location>
</feature>
<dbReference type="AlphaFoldDB" id="A0AAD3Y927"/>
<evidence type="ECO:0000256" key="3">
    <source>
        <dbReference type="SAM" id="MobiDB-lite"/>
    </source>
</evidence>
<reference evidence="5" key="2">
    <citation type="submission" date="2023-06" db="EMBL/GenBank/DDBJ databases">
        <authorList>
            <person name="Kobayashi Y."/>
            <person name="Kayamori A."/>
            <person name="Aoki K."/>
            <person name="Shiwa Y."/>
            <person name="Fujita N."/>
            <person name="Sugita T."/>
            <person name="Iwasaki W."/>
            <person name="Tanaka N."/>
            <person name="Takashima M."/>
        </authorList>
    </citation>
    <scope>NUCLEOTIDE SEQUENCE</scope>
    <source>
        <strain evidence="5">HIS016</strain>
    </source>
</reference>
<feature type="region of interest" description="Disordered" evidence="3">
    <location>
        <begin position="547"/>
        <end position="578"/>
    </location>
</feature>
<feature type="region of interest" description="Disordered" evidence="3">
    <location>
        <begin position="376"/>
        <end position="399"/>
    </location>
</feature>
<dbReference type="Proteomes" id="UP001222932">
    <property type="component" value="Unassembled WGS sequence"/>
</dbReference>
<dbReference type="InterPro" id="IPR001452">
    <property type="entry name" value="SH3_domain"/>
</dbReference>
<dbReference type="InterPro" id="IPR036028">
    <property type="entry name" value="SH3-like_dom_sf"/>
</dbReference>
<dbReference type="SUPFAM" id="SSF50044">
    <property type="entry name" value="SH3-domain"/>
    <property type="match status" value="1"/>
</dbReference>
<feature type="domain" description="SH3" evidence="4">
    <location>
        <begin position="463"/>
        <end position="526"/>
    </location>
</feature>